<evidence type="ECO:0000256" key="3">
    <source>
        <dbReference type="ARBA" id="ARBA00013068"/>
    </source>
</evidence>
<dbReference type="Gene3D" id="3.20.20.70">
    <property type="entry name" value="Aldolase class I"/>
    <property type="match status" value="1"/>
</dbReference>
<keyword evidence="5 7" id="KW-0456">Lyase</keyword>
<dbReference type="PROSITE" id="PS00158">
    <property type="entry name" value="ALDOLASE_CLASS_I"/>
    <property type="match status" value="1"/>
</dbReference>
<sequence length="120" mass="13179">MEPKILPDGDHDLRRCQYVTEKVLSAVYKTLSDHHIYLEGTLLKPNMVTPGHACTQNFPHEEIAMAIVTVLCHTVPPMVPGITVLSGALSEEEASISLNAINKCPLLKSWAMTCSCRPLP</sequence>
<comment type="catalytic activity">
    <reaction evidence="7">
        <text>beta-D-fructose 1,6-bisphosphate = D-glyceraldehyde 3-phosphate + dihydroxyacetone phosphate</text>
        <dbReference type="Rhea" id="RHEA:14729"/>
        <dbReference type="ChEBI" id="CHEBI:32966"/>
        <dbReference type="ChEBI" id="CHEBI:57642"/>
        <dbReference type="ChEBI" id="CHEBI:59776"/>
        <dbReference type="EC" id="4.1.2.13"/>
    </reaction>
</comment>
<dbReference type="Proteomes" id="UP001266305">
    <property type="component" value="Unassembled WGS sequence"/>
</dbReference>
<proteinExistence type="inferred from homology"/>
<gene>
    <name evidence="9" type="ORF">P7K49_004938</name>
</gene>
<dbReference type="PANTHER" id="PTHR11627">
    <property type="entry name" value="FRUCTOSE-BISPHOSPHATE ALDOLASE"/>
    <property type="match status" value="1"/>
</dbReference>
<evidence type="ECO:0000256" key="2">
    <source>
        <dbReference type="ARBA" id="ARBA00010387"/>
    </source>
</evidence>
<evidence type="ECO:0000256" key="5">
    <source>
        <dbReference type="ARBA" id="ARBA00023239"/>
    </source>
</evidence>
<evidence type="ECO:0000256" key="6">
    <source>
        <dbReference type="ARBA" id="ARBA00023270"/>
    </source>
</evidence>
<evidence type="ECO:0000256" key="8">
    <source>
        <dbReference type="RuleBase" id="RU004257"/>
    </source>
</evidence>
<dbReference type="EMBL" id="JASSZA010000002">
    <property type="protein sequence ID" value="KAK2118051.1"/>
    <property type="molecule type" value="Genomic_DNA"/>
</dbReference>
<reference evidence="9 10" key="1">
    <citation type="submission" date="2023-05" db="EMBL/GenBank/DDBJ databases">
        <title>B98-5 Cell Line De Novo Hybrid Assembly: An Optical Mapping Approach.</title>
        <authorList>
            <person name="Kananen K."/>
            <person name="Auerbach J.A."/>
            <person name="Kautto E."/>
            <person name="Blachly J.S."/>
        </authorList>
    </citation>
    <scope>NUCLEOTIDE SEQUENCE [LARGE SCALE GENOMIC DNA]</scope>
    <source>
        <strain evidence="9">B95-8</strain>
        <tissue evidence="9">Cell line</tissue>
    </source>
</reference>
<dbReference type="EC" id="4.1.2.13" evidence="3 7"/>
<comment type="pathway">
    <text evidence="1 8">Carbohydrate degradation; glycolysis; D-glyceraldehyde 3-phosphate and glycerone phosphate from D-glucose: step 4/4.</text>
</comment>
<accession>A0ABQ9W8V3</accession>
<keyword evidence="10" id="KW-1185">Reference proteome</keyword>
<evidence type="ECO:0000313" key="10">
    <source>
        <dbReference type="Proteomes" id="UP001266305"/>
    </source>
</evidence>
<keyword evidence="4 7" id="KW-0324">Glycolysis</keyword>
<dbReference type="InterPro" id="IPR013785">
    <property type="entry name" value="Aldolase_TIM"/>
</dbReference>
<evidence type="ECO:0000313" key="9">
    <source>
        <dbReference type="EMBL" id="KAK2118051.1"/>
    </source>
</evidence>
<protein>
    <recommendedName>
        <fullName evidence="3 7">Fructose-bisphosphate aldolase</fullName>
        <ecNumber evidence="3 7">4.1.2.13</ecNumber>
    </recommendedName>
</protein>
<name>A0ABQ9W8V3_SAGOE</name>
<evidence type="ECO:0000256" key="4">
    <source>
        <dbReference type="ARBA" id="ARBA00023152"/>
    </source>
</evidence>
<dbReference type="SUPFAM" id="SSF51569">
    <property type="entry name" value="Aldolase"/>
    <property type="match status" value="1"/>
</dbReference>
<dbReference type="InterPro" id="IPR029768">
    <property type="entry name" value="Aldolase_I_AS"/>
</dbReference>
<dbReference type="Pfam" id="PF00274">
    <property type="entry name" value="Glycolytic"/>
    <property type="match status" value="1"/>
</dbReference>
<dbReference type="InterPro" id="IPR000741">
    <property type="entry name" value="FBA_I"/>
</dbReference>
<comment type="caution">
    <text evidence="9">The sequence shown here is derived from an EMBL/GenBank/DDBJ whole genome shotgun (WGS) entry which is preliminary data.</text>
</comment>
<evidence type="ECO:0000256" key="7">
    <source>
        <dbReference type="RuleBase" id="RU003994"/>
    </source>
</evidence>
<comment type="similarity">
    <text evidence="2 7">Belongs to the class I fructose-bisphosphate aldolase family.</text>
</comment>
<evidence type="ECO:0000256" key="1">
    <source>
        <dbReference type="ARBA" id="ARBA00004714"/>
    </source>
</evidence>
<organism evidence="9 10">
    <name type="scientific">Saguinus oedipus</name>
    <name type="common">Cotton-top tamarin</name>
    <name type="synonym">Oedipomidas oedipus</name>
    <dbReference type="NCBI Taxonomy" id="9490"/>
    <lineage>
        <taxon>Eukaryota</taxon>
        <taxon>Metazoa</taxon>
        <taxon>Chordata</taxon>
        <taxon>Craniata</taxon>
        <taxon>Vertebrata</taxon>
        <taxon>Euteleostomi</taxon>
        <taxon>Mammalia</taxon>
        <taxon>Eutheria</taxon>
        <taxon>Euarchontoglires</taxon>
        <taxon>Primates</taxon>
        <taxon>Haplorrhini</taxon>
        <taxon>Platyrrhini</taxon>
        <taxon>Cebidae</taxon>
        <taxon>Callitrichinae</taxon>
        <taxon>Saguinus</taxon>
    </lineage>
</organism>
<keyword evidence="6" id="KW-0704">Schiff base</keyword>